<comment type="caution">
    <text evidence="2">The sequence shown here is derived from an EMBL/GenBank/DDBJ whole genome shotgun (WGS) entry which is preliminary data.</text>
</comment>
<dbReference type="eggNOG" id="ENOG50339KS">
    <property type="taxonomic scope" value="Bacteria"/>
</dbReference>
<gene>
    <name evidence="2" type="ORF">ATO8_11159</name>
</gene>
<keyword evidence="3" id="KW-1185">Reference proteome</keyword>
<dbReference type="InterPro" id="IPR025227">
    <property type="entry name" value="DUF4169"/>
</dbReference>
<evidence type="ECO:0000256" key="1">
    <source>
        <dbReference type="SAM" id="MobiDB-lite"/>
    </source>
</evidence>
<sequence length="68" mass="7814">MAKVTNLSRVRKQRQRDARRAAADENSVRFGRTAEEKARDTRAAEDARRHVDDHQLERPCPDDPSSDP</sequence>
<feature type="compositionally biased region" description="Basic and acidic residues" evidence="1">
    <location>
        <begin position="15"/>
        <end position="61"/>
    </location>
</feature>
<feature type="region of interest" description="Disordered" evidence="1">
    <location>
        <begin position="1"/>
        <end position="68"/>
    </location>
</feature>
<dbReference type="RefSeq" id="WP_043844599.1">
    <property type="nucleotide sequence ID" value="NZ_AQQW01000006.1"/>
</dbReference>
<name>W4HIK3_9RHOB</name>
<dbReference type="AlphaFoldDB" id="W4HIK3"/>
<dbReference type="STRING" id="1379903.ATO8_11159"/>
<organism evidence="2 3">
    <name type="scientific">Roseivivax marinus</name>
    <dbReference type="NCBI Taxonomy" id="1379903"/>
    <lineage>
        <taxon>Bacteria</taxon>
        <taxon>Pseudomonadati</taxon>
        <taxon>Pseudomonadota</taxon>
        <taxon>Alphaproteobacteria</taxon>
        <taxon>Rhodobacterales</taxon>
        <taxon>Roseobacteraceae</taxon>
        <taxon>Roseivivax</taxon>
    </lineage>
</organism>
<evidence type="ECO:0000313" key="3">
    <source>
        <dbReference type="Proteomes" id="UP000019063"/>
    </source>
</evidence>
<dbReference type="Proteomes" id="UP000019063">
    <property type="component" value="Unassembled WGS sequence"/>
</dbReference>
<evidence type="ECO:0000313" key="2">
    <source>
        <dbReference type="EMBL" id="ETW12572.1"/>
    </source>
</evidence>
<dbReference type="Pfam" id="PF13770">
    <property type="entry name" value="DUF4169"/>
    <property type="match status" value="1"/>
</dbReference>
<dbReference type="EMBL" id="AQQW01000006">
    <property type="protein sequence ID" value="ETW12572.1"/>
    <property type="molecule type" value="Genomic_DNA"/>
</dbReference>
<proteinExistence type="predicted"/>
<protein>
    <submittedName>
        <fullName evidence="2">Uncharacterized protein</fullName>
    </submittedName>
</protein>
<reference evidence="2 3" key="1">
    <citation type="journal article" date="2014" name="Antonie Van Leeuwenhoek">
        <title>Roseivivax atlanticus sp. nov., isolated from surface seawater of the Atlantic Ocean.</title>
        <authorList>
            <person name="Li G."/>
            <person name="Lai Q."/>
            <person name="Liu X."/>
            <person name="Sun F."/>
            <person name="Shao Z."/>
        </authorList>
    </citation>
    <scope>NUCLEOTIDE SEQUENCE [LARGE SCALE GENOMIC DNA]</scope>
    <source>
        <strain evidence="2 3">22II-s10s</strain>
    </source>
</reference>
<accession>W4HIK3</accession>